<keyword evidence="3" id="KW-1185">Reference proteome</keyword>
<gene>
    <name evidence="2" type="ORF">OSB04_020053</name>
</gene>
<name>A0AA38T3N8_9ASTR</name>
<comment type="caution">
    <text evidence="2">The sequence shown here is derived from an EMBL/GenBank/DDBJ whole genome shotgun (WGS) entry which is preliminary data.</text>
</comment>
<feature type="region of interest" description="Disordered" evidence="1">
    <location>
        <begin position="72"/>
        <end position="91"/>
    </location>
</feature>
<sequence>METKATIIPGFAMYDPINSVQRTRLTPESTKCCICLKDYLDNIDSIENRTSLEMKIEEVDANLEENKVSTRLTTSTDTTLHRKVSQYEGDE</sequence>
<reference evidence="2" key="1">
    <citation type="submission" date="2023-03" db="EMBL/GenBank/DDBJ databases">
        <title>Chromosome-scale reference genome and RAD-based genetic map of yellow starthistle (Centaurea solstitialis) reveal putative structural variation and QTLs associated with invader traits.</title>
        <authorList>
            <person name="Reatini B."/>
            <person name="Cang F.A."/>
            <person name="Jiang Q."/>
            <person name="Mckibben M.T.W."/>
            <person name="Barker M.S."/>
            <person name="Rieseberg L.H."/>
            <person name="Dlugosch K.M."/>
        </authorList>
    </citation>
    <scope>NUCLEOTIDE SEQUENCE</scope>
    <source>
        <strain evidence="2">CAN-66</strain>
        <tissue evidence="2">Leaf</tissue>
    </source>
</reference>
<evidence type="ECO:0000256" key="1">
    <source>
        <dbReference type="SAM" id="MobiDB-lite"/>
    </source>
</evidence>
<organism evidence="2 3">
    <name type="scientific">Centaurea solstitialis</name>
    <name type="common">yellow star-thistle</name>
    <dbReference type="NCBI Taxonomy" id="347529"/>
    <lineage>
        <taxon>Eukaryota</taxon>
        <taxon>Viridiplantae</taxon>
        <taxon>Streptophyta</taxon>
        <taxon>Embryophyta</taxon>
        <taxon>Tracheophyta</taxon>
        <taxon>Spermatophyta</taxon>
        <taxon>Magnoliopsida</taxon>
        <taxon>eudicotyledons</taxon>
        <taxon>Gunneridae</taxon>
        <taxon>Pentapetalae</taxon>
        <taxon>asterids</taxon>
        <taxon>campanulids</taxon>
        <taxon>Asterales</taxon>
        <taxon>Asteraceae</taxon>
        <taxon>Carduoideae</taxon>
        <taxon>Cardueae</taxon>
        <taxon>Centaureinae</taxon>
        <taxon>Centaurea</taxon>
    </lineage>
</organism>
<accession>A0AA38T3N8</accession>
<evidence type="ECO:0000313" key="3">
    <source>
        <dbReference type="Proteomes" id="UP001172457"/>
    </source>
</evidence>
<protein>
    <submittedName>
        <fullName evidence="2">Uncharacterized protein</fullName>
    </submittedName>
</protein>
<feature type="non-terminal residue" evidence="2">
    <location>
        <position position="1"/>
    </location>
</feature>
<proteinExistence type="predicted"/>
<dbReference type="Proteomes" id="UP001172457">
    <property type="component" value="Chromosome 5"/>
</dbReference>
<evidence type="ECO:0000313" key="2">
    <source>
        <dbReference type="EMBL" id="KAJ9547510.1"/>
    </source>
</evidence>
<dbReference type="AlphaFoldDB" id="A0AA38T3N8"/>
<dbReference type="EMBL" id="JARYMX010000005">
    <property type="protein sequence ID" value="KAJ9547510.1"/>
    <property type="molecule type" value="Genomic_DNA"/>
</dbReference>